<dbReference type="Proteomes" id="UP000274822">
    <property type="component" value="Unassembled WGS sequence"/>
</dbReference>
<keyword evidence="1" id="KW-0106">Calcium</keyword>
<dbReference type="InterPro" id="IPR002048">
    <property type="entry name" value="EF_hand_dom"/>
</dbReference>
<gene>
    <name evidence="3" type="ORF">BC938DRAFT_479827</name>
</gene>
<comment type="caution">
    <text evidence="3">The sequence shown here is derived from an EMBL/GenBank/DDBJ whole genome shotgun (WGS) entry which is preliminary data.</text>
</comment>
<keyword evidence="4" id="KW-1185">Reference proteome</keyword>
<dbReference type="SUPFAM" id="SSF47473">
    <property type="entry name" value="EF-hand"/>
    <property type="match status" value="1"/>
</dbReference>
<sequence length="433" mass="49471">MSCAITPAWSFLQAILFFKSVMVGHGTCRTFCGLVHGTLFLTIDYIRAFLVETVISRFFYDNRCMSGRMTMSQLKRSGLPNMLRRLEQGIDLNLTDDCFSYKHFYVIYCKFWELDQDHDLVISDDDLAKYGGYALTPRTIKRVFHFAKINDPTRRGLITPGEENKMSYPDFICKSKSIATFKIEFHCLDIDDDGIISSYELAYFYEEQMQRQIIFGIPEQDRLQDLKRCKVAERFFDMFINLSKLQMHESSHNSIRLKRQYILAQRTETFEMEEEPVLGSDGDSTSEWCTYAEFGKRPSLCDPGCLSTFHLPIFSLPNTMHTEYQLLVPTERNQGSSEELEDGDLEEMYDFGDSDPHEITMDPIESAGVGQFTGLTRVMELERVPGEGGAGESDEYTMAERYGSGCAGVKTSEMFMDVDRSGKEGLMSGDTGT</sequence>
<dbReference type="GO" id="GO:0000159">
    <property type="term" value="C:protein phosphatase type 2A complex"/>
    <property type="evidence" value="ECO:0007669"/>
    <property type="project" value="TreeGrafter"/>
</dbReference>
<dbReference type="PROSITE" id="PS50222">
    <property type="entry name" value="EF_HAND_2"/>
    <property type="match status" value="1"/>
</dbReference>
<organism evidence="3 4">
    <name type="scientific">Jimgerdemannia flammicorona</name>
    <dbReference type="NCBI Taxonomy" id="994334"/>
    <lineage>
        <taxon>Eukaryota</taxon>
        <taxon>Fungi</taxon>
        <taxon>Fungi incertae sedis</taxon>
        <taxon>Mucoromycota</taxon>
        <taxon>Mucoromycotina</taxon>
        <taxon>Endogonomycetes</taxon>
        <taxon>Endogonales</taxon>
        <taxon>Endogonaceae</taxon>
        <taxon>Jimgerdemannia</taxon>
    </lineage>
</organism>
<dbReference type="Gene3D" id="1.10.238.10">
    <property type="entry name" value="EF-hand"/>
    <property type="match status" value="1"/>
</dbReference>
<evidence type="ECO:0000313" key="4">
    <source>
        <dbReference type="Proteomes" id="UP000274822"/>
    </source>
</evidence>
<evidence type="ECO:0000313" key="3">
    <source>
        <dbReference type="EMBL" id="RUS30129.1"/>
    </source>
</evidence>
<evidence type="ECO:0000256" key="1">
    <source>
        <dbReference type="ARBA" id="ARBA00022837"/>
    </source>
</evidence>
<accession>A0A433QK21</accession>
<dbReference type="InterPro" id="IPR011992">
    <property type="entry name" value="EF-hand-dom_pair"/>
</dbReference>
<dbReference type="EMBL" id="RBNJ01004244">
    <property type="protein sequence ID" value="RUS30129.1"/>
    <property type="molecule type" value="Genomic_DNA"/>
</dbReference>
<feature type="non-terminal residue" evidence="3">
    <location>
        <position position="433"/>
    </location>
</feature>
<evidence type="ECO:0000259" key="2">
    <source>
        <dbReference type="PROSITE" id="PS50222"/>
    </source>
</evidence>
<name>A0A433QK21_9FUNG</name>
<dbReference type="InterPro" id="IPR018247">
    <property type="entry name" value="EF_Hand_1_Ca_BS"/>
</dbReference>
<dbReference type="PANTHER" id="PTHR14095">
    <property type="entry name" value="PHOSPHATASE 2A REGULATORY SUBUNIT-RELATED"/>
    <property type="match status" value="1"/>
</dbReference>
<dbReference type="GO" id="GO:0019888">
    <property type="term" value="F:protein phosphatase regulator activity"/>
    <property type="evidence" value="ECO:0007669"/>
    <property type="project" value="TreeGrafter"/>
</dbReference>
<dbReference type="GO" id="GO:0005509">
    <property type="term" value="F:calcium ion binding"/>
    <property type="evidence" value="ECO:0007669"/>
    <property type="project" value="InterPro"/>
</dbReference>
<feature type="domain" description="EF-hand" evidence="2">
    <location>
        <begin position="176"/>
        <end position="211"/>
    </location>
</feature>
<dbReference type="PROSITE" id="PS00018">
    <property type="entry name" value="EF_HAND_1"/>
    <property type="match status" value="1"/>
</dbReference>
<dbReference type="AlphaFoldDB" id="A0A433QK21"/>
<dbReference type="Gene3D" id="1.10.238.220">
    <property type="match status" value="1"/>
</dbReference>
<proteinExistence type="predicted"/>
<reference evidence="3 4" key="1">
    <citation type="journal article" date="2018" name="New Phytol.">
        <title>Phylogenomics of Endogonaceae and evolution of mycorrhizas within Mucoromycota.</title>
        <authorList>
            <person name="Chang Y."/>
            <person name="Desiro A."/>
            <person name="Na H."/>
            <person name="Sandor L."/>
            <person name="Lipzen A."/>
            <person name="Clum A."/>
            <person name="Barry K."/>
            <person name="Grigoriev I.V."/>
            <person name="Martin F.M."/>
            <person name="Stajich J.E."/>
            <person name="Smith M.E."/>
            <person name="Bonito G."/>
            <person name="Spatafora J.W."/>
        </authorList>
    </citation>
    <scope>NUCLEOTIDE SEQUENCE [LARGE SCALE GENOMIC DNA]</scope>
    <source>
        <strain evidence="3 4">AD002</strain>
    </source>
</reference>
<protein>
    <recommendedName>
        <fullName evidence="2">EF-hand domain-containing protein</fullName>
    </recommendedName>
</protein>
<dbReference type="PANTHER" id="PTHR14095:SF0">
    <property type="entry name" value="MIP22305P"/>
    <property type="match status" value="1"/>
</dbReference>